<comment type="subcellular location">
    <subcellularLocation>
        <location evidence="1">Cell envelope</location>
    </subcellularLocation>
</comment>
<dbReference type="SUPFAM" id="SSF53807">
    <property type="entry name" value="Helical backbone' metal receptor"/>
    <property type="match status" value="1"/>
</dbReference>
<dbReference type="RefSeq" id="WP_209467946.1">
    <property type="nucleotide sequence ID" value="NZ_JAGGLG010000036.1"/>
</dbReference>
<reference evidence="8 9" key="1">
    <citation type="submission" date="2021-03" db="EMBL/GenBank/DDBJ databases">
        <title>Genomic Encyclopedia of Type Strains, Phase IV (KMG-IV): sequencing the most valuable type-strain genomes for metagenomic binning, comparative biology and taxonomic classification.</title>
        <authorList>
            <person name="Goeker M."/>
        </authorList>
    </citation>
    <scope>NUCLEOTIDE SEQUENCE [LARGE SCALE GENOMIC DNA]</scope>
    <source>
        <strain evidence="8 9">DSM 27138</strain>
    </source>
</reference>
<evidence type="ECO:0000259" key="7">
    <source>
        <dbReference type="PROSITE" id="PS50983"/>
    </source>
</evidence>
<evidence type="ECO:0000256" key="3">
    <source>
        <dbReference type="ARBA" id="ARBA00022448"/>
    </source>
</evidence>
<protein>
    <submittedName>
        <fullName evidence="8">Iron complex transport system substrate-binding protein</fullName>
    </submittedName>
</protein>
<dbReference type="PROSITE" id="PS50983">
    <property type="entry name" value="FE_B12_PBP"/>
    <property type="match status" value="1"/>
</dbReference>
<keyword evidence="4 6" id="KW-0732">Signal</keyword>
<dbReference type="EMBL" id="JAGGLG010000036">
    <property type="protein sequence ID" value="MBP2019844.1"/>
    <property type="molecule type" value="Genomic_DNA"/>
</dbReference>
<evidence type="ECO:0000256" key="6">
    <source>
        <dbReference type="SAM" id="SignalP"/>
    </source>
</evidence>
<proteinExistence type="inferred from homology"/>
<name>A0ABS4JWB8_9FIRM</name>
<dbReference type="PROSITE" id="PS51257">
    <property type="entry name" value="PROKAR_LIPOPROTEIN"/>
    <property type="match status" value="1"/>
</dbReference>
<feature type="region of interest" description="Disordered" evidence="5">
    <location>
        <begin position="28"/>
        <end position="63"/>
    </location>
</feature>
<evidence type="ECO:0000313" key="9">
    <source>
        <dbReference type="Proteomes" id="UP001519289"/>
    </source>
</evidence>
<keyword evidence="9" id="KW-1185">Reference proteome</keyword>
<feature type="chain" id="PRO_5046385766" evidence="6">
    <location>
        <begin position="25"/>
        <end position="343"/>
    </location>
</feature>
<dbReference type="Proteomes" id="UP001519289">
    <property type="component" value="Unassembled WGS sequence"/>
</dbReference>
<dbReference type="InterPro" id="IPR033870">
    <property type="entry name" value="FatB"/>
</dbReference>
<dbReference type="PANTHER" id="PTHR30532:SF28">
    <property type="entry name" value="PETROBACTIN-BINDING PROTEIN YCLQ"/>
    <property type="match status" value="1"/>
</dbReference>
<dbReference type="PANTHER" id="PTHR30532">
    <property type="entry name" value="IRON III DICITRATE-BINDING PERIPLASMIC PROTEIN"/>
    <property type="match status" value="1"/>
</dbReference>
<comment type="caution">
    <text evidence="8">The sequence shown here is derived from an EMBL/GenBank/DDBJ whole genome shotgun (WGS) entry which is preliminary data.</text>
</comment>
<evidence type="ECO:0000256" key="1">
    <source>
        <dbReference type="ARBA" id="ARBA00004196"/>
    </source>
</evidence>
<dbReference type="Pfam" id="PF01497">
    <property type="entry name" value="Peripla_BP_2"/>
    <property type="match status" value="1"/>
</dbReference>
<evidence type="ECO:0000256" key="2">
    <source>
        <dbReference type="ARBA" id="ARBA00008814"/>
    </source>
</evidence>
<dbReference type="InterPro" id="IPR002491">
    <property type="entry name" value="ABC_transptr_periplasmic_BD"/>
</dbReference>
<evidence type="ECO:0000256" key="5">
    <source>
        <dbReference type="SAM" id="MobiDB-lite"/>
    </source>
</evidence>
<sequence length="343" mass="36530">MKRKVSLVSMLLLLALLVAGCGGAASGPQSGSSTVPASSGSESTGQQRAQGASEQAPAPASQQPTEIIVTHQLGETVVPVNPEKVVVFDFGILDTLDLLGVEVAAVPRANLPPYLSKYDDGKYVNAGTLFEPDFEALSALDPDLIIISTRTAPQYDALKELAPTIHLAVDTADYMGSFRKNMEYIGAIFQKEEQVAAELKKIDDMVAEVKRKVEGSTEKALILLSNDKAISAYGPGSRFGLIHDVLGFPAADDSIQASTHGDSVSFEYVKEKNPDYIFVIDRAAVVSGGGQLAKDTLDNDLIKQTNAYKNGKIIYLDPNYWYLSGGGLVSVGEMVKEIAASVD</sequence>
<dbReference type="CDD" id="cd01140">
    <property type="entry name" value="FatB"/>
    <property type="match status" value="1"/>
</dbReference>
<feature type="domain" description="Fe/B12 periplasmic-binding" evidence="7">
    <location>
        <begin position="84"/>
        <end position="343"/>
    </location>
</feature>
<keyword evidence="3" id="KW-0813">Transport</keyword>
<gene>
    <name evidence="8" type="ORF">J2Z79_003286</name>
</gene>
<dbReference type="InterPro" id="IPR051313">
    <property type="entry name" value="Bact_iron-sidero_bind"/>
</dbReference>
<evidence type="ECO:0000256" key="4">
    <source>
        <dbReference type="ARBA" id="ARBA00022729"/>
    </source>
</evidence>
<organism evidence="8 9">
    <name type="scientific">Symbiobacterium terraclitae</name>
    <dbReference type="NCBI Taxonomy" id="557451"/>
    <lineage>
        <taxon>Bacteria</taxon>
        <taxon>Bacillati</taxon>
        <taxon>Bacillota</taxon>
        <taxon>Clostridia</taxon>
        <taxon>Eubacteriales</taxon>
        <taxon>Symbiobacteriaceae</taxon>
        <taxon>Symbiobacterium</taxon>
    </lineage>
</organism>
<evidence type="ECO:0000313" key="8">
    <source>
        <dbReference type="EMBL" id="MBP2019844.1"/>
    </source>
</evidence>
<comment type="similarity">
    <text evidence="2">Belongs to the bacterial solute-binding protein 8 family.</text>
</comment>
<accession>A0ABS4JWB8</accession>
<dbReference type="Gene3D" id="3.40.50.1980">
    <property type="entry name" value="Nitrogenase molybdenum iron protein domain"/>
    <property type="match status" value="2"/>
</dbReference>
<feature type="signal peptide" evidence="6">
    <location>
        <begin position="1"/>
        <end position="24"/>
    </location>
</feature>